<sequence>MSFISFTKENMIHIPEIDEQHRNLFEILNMMHTATIEGQEQSAIVKIFDDLIVYTVEHFDTEEKFMQEQKYPEYENHKKEHDELTGQAVKLQEQFKDGSATVTFELLDFLNGWLKDHTMGTDRDMGNFLREKMDGPSST</sequence>
<evidence type="ECO:0000256" key="4">
    <source>
        <dbReference type="ARBA" id="ARBA00023004"/>
    </source>
</evidence>
<dbReference type="Gene3D" id="1.20.120.50">
    <property type="entry name" value="Hemerythrin-like"/>
    <property type="match status" value="1"/>
</dbReference>
<dbReference type="EMBL" id="AP026709">
    <property type="protein sequence ID" value="BDQ38333.1"/>
    <property type="molecule type" value="Genomic_DNA"/>
</dbReference>
<gene>
    <name evidence="6" type="ORF">SYK_26930</name>
</gene>
<dbReference type="PROSITE" id="PS00550">
    <property type="entry name" value="HEMERYTHRINS"/>
    <property type="match status" value="1"/>
</dbReference>
<dbReference type="InterPro" id="IPR035938">
    <property type="entry name" value="Hemerythrin-like_sf"/>
</dbReference>
<evidence type="ECO:0000256" key="3">
    <source>
        <dbReference type="ARBA" id="ARBA00022723"/>
    </source>
</evidence>
<name>A0ABM8B3E2_9BACT</name>
<dbReference type="NCBIfam" id="NF033749">
    <property type="entry name" value="bact_hemeryth"/>
    <property type="match status" value="1"/>
</dbReference>
<dbReference type="Proteomes" id="UP001317742">
    <property type="component" value="Chromosome"/>
</dbReference>
<evidence type="ECO:0000259" key="5">
    <source>
        <dbReference type="Pfam" id="PF01814"/>
    </source>
</evidence>
<organism evidence="6 7">
    <name type="scientific">Pseudodesulfovibrio nedwellii</name>
    <dbReference type="NCBI Taxonomy" id="2973072"/>
    <lineage>
        <taxon>Bacteria</taxon>
        <taxon>Pseudomonadati</taxon>
        <taxon>Thermodesulfobacteriota</taxon>
        <taxon>Desulfovibrionia</taxon>
        <taxon>Desulfovibrionales</taxon>
        <taxon>Desulfovibrionaceae</taxon>
    </lineage>
</organism>
<dbReference type="NCBIfam" id="TIGR02481">
    <property type="entry name" value="hemeryth_dom"/>
    <property type="match status" value="1"/>
</dbReference>
<dbReference type="RefSeq" id="WP_281760831.1">
    <property type="nucleotide sequence ID" value="NZ_AP026709.1"/>
</dbReference>
<evidence type="ECO:0000313" key="7">
    <source>
        <dbReference type="Proteomes" id="UP001317742"/>
    </source>
</evidence>
<dbReference type="InterPro" id="IPR012827">
    <property type="entry name" value="Hemerythrin_metal-bd"/>
</dbReference>
<dbReference type="Pfam" id="PF01814">
    <property type="entry name" value="Hemerythrin"/>
    <property type="match status" value="1"/>
</dbReference>
<accession>A0ABM8B3E2</accession>
<dbReference type="InterPro" id="IPR012312">
    <property type="entry name" value="Hemerythrin-like"/>
</dbReference>
<reference evidence="6 7" key="1">
    <citation type="submission" date="2022-08" db="EMBL/GenBank/DDBJ databases">
        <title>Genome Sequence of the sulphate-reducing bacterium, Pseudodesulfovibrio sp. SYK.</title>
        <authorList>
            <person name="Kondo R."/>
            <person name="Kataoka T."/>
        </authorList>
    </citation>
    <scope>NUCLEOTIDE SEQUENCE [LARGE SCALE GENOMIC DNA]</scope>
    <source>
        <strain evidence="6 7">SYK</strain>
    </source>
</reference>
<comment type="similarity">
    <text evidence="1">Belongs to the hemerythrin family.</text>
</comment>
<evidence type="ECO:0000256" key="1">
    <source>
        <dbReference type="ARBA" id="ARBA00010587"/>
    </source>
</evidence>
<evidence type="ECO:0000313" key="6">
    <source>
        <dbReference type="EMBL" id="BDQ38333.1"/>
    </source>
</evidence>
<evidence type="ECO:0000256" key="2">
    <source>
        <dbReference type="ARBA" id="ARBA00022621"/>
    </source>
</evidence>
<keyword evidence="2" id="KW-0561">Oxygen transport</keyword>
<dbReference type="InterPro" id="IPR016131">
    <property type="entry name" value="Haemerythrin_Fe_BS"/>
</dbReference>
<proteinExistence type="inferred from homology"/>
<keyword evidence="7" id="KW-1185">Reference proteome</keyword>
<dbReference type="PANTHER" id="PTHR37164">
    <property type="entry name" value="BACTERIOHEMERYTHRIN"/>
    <property type="match status" value="1"/>
</dbReference>
<dbReference type="SUPFAM" id="SSF47188">
    <property type="entry name" value="Hemerythrin-like"/>
    <property type="match status" value="1"/>
</dbReference>
<keyword evidence="2" id="KW-0813">Transport</keyword>
<dbReference type="InterPro" id="IPR050669">
    <property type="entry name" value="Hemerythrin"/>
</dbReference>
<keyword evidence="3" id="KW-0479">Metal-binding</keyword>
<keyword evidence="4" id="KW-0408">Iron</keyword>
<dbReference type="CDD" id="cd12107">
    <property type="entry name" value="Hemerythrin"/>
    <property type="match status" value="1"/>
</dbReference>
<protein>
    <submittedName>
        <fullName evidence="6">Hemerythrin</fullName>
    </submittedName>
</protein>
<dbReference type="PANTHER" id="PTHR37164:SF1">
    <property type="entry name" value="BACTERIOHEMERYTHRIN"/>
    <property type="match status" value="1"/>
</dbReference>
<feature type="domain" description="Hemerythrin-like" evidence="5">
    <location>
        <begin position="15"/>
        <end position="125"/>
    </location>
</feature>